<feature type="region of interest" description="Disordered" evidence="1">
    <location>
        <begin position="1"/>
        <end position="66"/>
    </location>
</feature>
<name>A0A6J4UHS1_9BACT</name>
<accession>A0A6J4UHS1</accession>
<evidence type="ECO:0000256" key="1">
    <source>
        <dbReference type="SAM" id="MobiDB-lite"/>
    </source>
</evidence>
<feature type="compositionally biased region" description="Basic residues" evidence="1">
    <location>
        <begin position="30"/>
        <end position="48"/>
    </location>
</feature>
<evidence type="ECO:0000313" key="2">
    <source>
        <dbReference type="EMBL" id="CAA9549174.1"/>
    </source>
</evidence>
<feature type="compositionally biased region" description="Pro residues" evidence="1">
    <location>
        <begin position="1"/>
        <end position="10"/>
    </location>
</feature>
<feature type="compositionally biased region" description="Low complexity" evidence="1">
    <location>
        <begin position="49"/>
        <end position="66"/>
    </location>
</feature>
<feature type="non-terminal residue" evidence="2">
    <location>
        <position position="1"/>
    </location>
</feature>
<reference evidence="2" key="1">
    <citation type="submission" date="2020-02" db="EMBL/GenBank/DDBJ databases">
        <authorList>
            <person name="Meier V. D."/>
        </authorList>
    </citation>
    <scope>NUCLEOTIDE SEQUENCE</scope>
    <source>
        <strain evidence="2">AVDCRST_MAG19</strain>
    </source>
</reference>
<organism evidence="2">
    <name type="scientific">uncultured Thermomicrobiales bacterium</name>
    <dbReference type="NCBI Taxonomy" id="1645740"/>
    <lineage>
        <taxon>Bacteria</taxon>
        <taxon>Pseudomonadati</taxon>
        <taxon>Thermomicrobiota</taxon>
        <taxon>Thermomicrobia</taxon>
        <taxon>Thermomicrobiales</taxon>
        <taxon>environmental samples</taxon>
    </lineage>
</organism>
<feature type="non-terminal residue" evidence="2">
    <location>
        <position position="66"/>
    </location>
</feature>
<gene>
    <name evidence="2" type="ORF">AVDCRST_MAG19-641</name>
</gene>
<proteinExistence type="predicted"/>
<dbReference type="AlphaFoldDB" id="A0A6J4UHS1"/>
<protein>
    <submittedName>
        <fullName evidence="2">Uncharacterized protein</fullName>
    </submittedName>
</protein>
<sequence>DDPLRPPPADPDPRSGSIAAPFSRRDPDRRLRRGVRPTRPRRARRRGPRPLGRAGPPLRRPATSPV</sequence>
<dbReference type="EMBL" id="CADCWL010000029">
    <property type="protein sequence ID" value="CAA9549174.1"/>
    <property type="molecule type" value="Genomic_DNA"/>
</dbReference>